<feature type="region of interest" description="Disordered" evidence="1">
    <location>
        <begin position="495"/>
        <end position="614"/>
    </location>
</feature>
<name>A0AAW0BU51_9AGAR</name>
<evidence type="ECO:0000256" key="1">
    <source>
        <dbReference type="SAM" id="MobiDB-lite"/>
    </source>
</evidence>
<dbReference type="AlphaFoldDB" id="A0AAW0BU51"/>
<feature type="compositionally biased region" description="Low complexity" evidence="1">
    <location>
        <begin position="567"/>
        <end position="584"/>
    </location>
</feature>
<reference evidence="2 3" key="1">
    <citation type="journal article" date="2024" name="J Genomics">
        <title>Draft genome sequencing and assembly of Favolaschia claudopus CIRM-BRFM 2984 isolated from oak limbs.</title>
        <authorList>
            <person name="Navarro D."/>
            <person name="Drula E."/>
            <person name="Chaduli D."/>
            <person name="Cazenave R."/>
            <person name="Ahrendt S."/>
            <person name="Wang J."/>
            <person name="Lipzen A."/>
            <person name="Daum C."/>
            <person name="Barry K."/>
            <person name="Grigoriev I.V."/>
            <person name="Favel A."/>
            <person name="Rosso M.N."/>
            <person name="Martin F."/>
        </authorList>
    </citation>
    <scope>NUCLEOTIDE SEQUENCE [LARGE SCALE GENOMIC DNA]</scope>
    <source>
        <strain evidence="2 3">CIRM-BRFM 2984</strain>
    </source>
</reference>
<proteinExistence type="predicted"/>
<accession>A0AAW0BU51</accession>
<organism evidence="2 3">
    <name type="scientific">Favolaschia claudopus</name>
    <dbReference type="NCBI Taxonomy" id="2862362"/>
    <lineage>
        <taxon>Eukaryota</taxon>
        <taxon>Fungi</taxon>
        <taxon>Dikarya</taxon>
        <taxon>Basidiomycota</taxon>
        <taxon>Agaricomycotina</taxon>
        <taxon>Agaricomycetes</taxon>
        <taxon>Agaricomycetidae</taxon>
        <taxon>Agaricales</taxon>
        <taxon>Marasmiineae</taxon>
        <taxon>Mycenaceae</taxon>
        <taxon>Favolaschia</taxon>
    </lineage>
</organism>
<dbReference type="EMBL" id="JAWWNJ010000026">
    <property type="protein sequence ID" value="KAK7030082.1"/>
    <property type="molecule type" value="Genomic_DNA"/>
</dbReference>
<evidence type="ECO:0000313" key="3">
    <source>
        <dbReference type="Proteomes" id="UP001362999"/>
    </source>
</evidence>
<feature type="region of interest" description="Disordered" evidence="1">
    <location>
        <begin position="317"/>
        <end position="336"/>
    </location>
</feature>
<sequence length="976" mass="107890">MYTIRLWPGAAATMIRRIRPRFNFDIASSDPPWARASRAVVRGHCYRCSTYKLFCPPSRRYVLLPNICWCHYPTLEIALRKLAKLATDLFFYCVWTPKHMVFVLQQEVDFGPRAIHLKRLRFENQKQKPEGRRLARDVLPAINDFGLSTVVSGYAINIDTLRNPVFETPRPSSKPHLSQRRPGVRNCFLPRIPRTLAAPRVTKAIQLWLFKLACAGGSQCRRHLVYTRYHEDVMREWGHGVSPAEDFVDEGKWLRLGVGGMGWDIAGWNTSKQANMANMATPHTKNAGELAVAVATDARVGSGEDAALDGEVVDVLPTQKRQSGDSPRARSQRPISLAGRPEVLPKRDSRSSEFAAELKLNVRVGRLLRKVKTGMTQRGQGWRWYGAGTGTVGEAGRRALVGGGIDVVGTESSDGWRRWRKSSPMSLPYYSLAPPAPVPPMNYCSLLSLGNAGGRILHLAYVDFVVTSRVRYSQVPARTTPASVQVRIADIRDGSGQGVVGSGSAPPQPPGTSVGARMFTFRPTPHAEPTSTLTIAPFGERRAESSCSPLARRTTTDSMDVDASAQASGLTSSAPPSTSTSTSTPPAPTLGLPPPPYSHHSLASSVSASTESRSRLLPTLHPSIAASVSINGGSTQRRVMWSDLRCSVYRFLVSHKTAKSSFRGSTDNRRDTGSPMGRSTSSTFNKRRMCRYIVGGQNVEAVWGADEMGRYECWLLEGTVTVMRAITAVGTELSALRSRGLSKRVDCENNKWVKQKTYHHESATKRRTNATRLRPPKLHLPISVILREFKDLALSSRSSIEPACNSWPSELDLILSSGYENDGEGTIYSAAFVKQTDIAYFTDSPRDAPSIQRLLAATAMKLGYTKNPARLQSMYEPCTRSGAYNVFWMGRFHIENTEAYLHDVLEQFELARVPFICECGTKHRKFHRFLGSTHWNHALANGLQSLGVGAPKIWLPPSSSSLSPEMRDAYEIICKS</sequence>
<feature type="compositionally biased region" description="Pro residues" evidence="1">
    <location>
        <begin position="585"/>
        <end position="597"/>
    </location>
</feature>
<dbReference type="Proteomes" id="UP001362999">
    <property type="component" value="Unassembled WGS sequence"/>
</dbReference>
<comment type="caution">
    <text evidence="2">The sequence shown here is derived from an EMBL/GenBank/DDBJ whole genome shotgun (WGS) entry which is preliminary data.</text>
</comment>
<gene>
    <name evidence="2" type="ORF">R3P38DRAFT_2775512</name>
</gene>
<keyword evidence="3" id="KW-1185">Reference proteome</keyword>
<feature type="region of interest" description="Disordered" evidence="1">
    <location>
        <begin position="660"/>
        <end position="682"/>
    </location>
</feature>
<feature type="compositionally biased region" description="Low complexity" evidence="1">
    <location>
        <begin position="598"/>
        <end position="611"/>
    </location>
</feature>
<evidence type="ECO:0000313" key="2">
    <source>
        <dbReference type="EMBL" id="KAK7030082.1"/>
    </source>
</evidence>
<protein>
    <submittedName>
        <fullName evidence="2">Uncharacterized protein</fullName>
    </submittedName>
</protein>